<comment type="catalytic activity">
    <reaction evidence="10 12">
        <text>an acyl phosphate + H2O = a carboxylate + phosphate + H(+)</text>
        <dbReference type="Rhea" id="RHEA:14965"/>
        <dbReference type="ChEBI" id="CHEBI:15377"/>
        <dbReference type="ChEBI" id="CHEBI:15378"/>
        <dbReference type="ChEBI" id="CHEBI:29067"/>
        <dbReference type="ChEBI" id="CHEBI:43474"/>
        <dbReference type="ChEBI" id="CHEBI:59918"/>
        <dbReference type="EC" id="3.6.1.7"/>
    </reaction>
</comment>
<keyword evidence="12" id="KW-0378">Hydrolase</keyword>
<dbReference type="InterPro" id="IPR006070">
    <property type="entry name" value="Sua5-like_dom"/>
</dbReference>
<dbReference type="PROSITE" id="PS00150">
    <property type="entry name" value="ACYLPHOSPHATASE_1"/>
    <property type="match status" value="1"/>
</dbReference>
<dbReference type="GO" id="GO:0016874">
    <property type="term" value="F:ligase activity"/>
    <property type="evidence" value="ECO:0007669"/>
    <property type="project" value="UniProtKB-KW"/>
</dbReference>
<dbReference type="PANTHER" id="PTHR42959:SF1">
    <property type="entry name" value="CARBAMOYLTRANSFERASE HYPF"/>
    <property type="match status" value="1"/>
</dbReference>
<dbReference type="Pfam" id="PF00708">
    <property type="entry name" value="Acylphosphatase"/>
    <property type="match status" value="1"/>
</dbReference>
<dbReference type="Pfam" id="PF07503">
    <property type="entry name" value="zf-HYPF"/>
    <property type="match status" value="2"/>
</dbReference>
<dbReference type="Pfam" id="PF22521">
    <property type="entry name" value="HypF_C_2"/>
    <property type="match status" value="1"/>
</dbReference>
<dbReference type="InterPro" id="IPR011125">
    <property type="entry name" value="Znf_HypF"/>
</dbReference>
<evidence type="ECO:0000256" key="4">
    <source>
        <dbReference type="ARBA" id="ARBA00012150"/>
    </source>
</evidence>
<keyword evidence="6 15" id="KW-0436">Ligase</keyword>
<evidence type="ECO:0000256" key="6">
    <source>
        <dbReference type="ARBA" id="ARBA00022598"/>
    </source>
</evidence>
<dbReference type="GO" id="GO:0003998">
    <property type="term" value="F:acylphosphatase activity"/>
    <property type="evidence" value="ECO:0007669"/>
    <property type="project" value="UniProtKB-EC"/>
</dbReference>
<organism evidence="15 16">
    <name type="scientific">Megamonas hypermegale</name>
    <dbReference type="NCBI Taxonomy" id="158847"/>
    <lineage>
        <taxon>Bacteria</taxon>
        <taxon>Bacillati</taxon>
        <taxon>Bacillota</taxon>
        <taxon>Negativicutes</taxon>
        <taxon>Selenomonadales</taxon>
        <taxon>Selenomonadaceae</taxon>
        <taxon>Megamonas</taxon>
    </lineage>
</organism>
<dbReference type="GO" id="GO:0003725">
    <property type="term" value="F:double-stranded RNA binding"/>
    <property type="evidence" value="ECO:0007669"/>
    <property type="project" value="InterPro"/>
</dbReference>
<reference evidence="15" key="2">
    <citation type="submission" date="2021-09" db="EMBL/GenBank/DDBJ databases">
        <authorList>
            <person name="Gilroy R."/>
        </authorList>
    </citation>
    <scope>NUCLEOTIDE SEQUENCE</scope>
    <source>
        <strain evidence="15">7318</strain>
    </source>
</reference>
<evidence type="ECO:0000259" key="13">
    <source>
        <dbReference type="PROSITE" id="PS51160"/>
    </source>
</evidence>
<dbReference type="GO" id="GO:0008270">
    <property type="term" value="F:zinc ion binding"/>
    <property type="evidence" value="ECO:0007669"/>
    <property type="project" value="UniProtKB-KW"/>
</dbReference>
<evidence type="ECO:0000256" key="8">
    <source>
        <dbReference type="ARBA" id="ARBA00022771"/>
    </source>
</evidence>
<dbReference type="AlphaFoldDB" id="A0A921L7X3"/>
<dbReference type="Gene3D" id="3.30.420.40">
    <property type="match status" value="1"/>
</dbReference>
<dbReference type="Proteomes" id="UP000780768">
    <property type="component" value="Unassembled WGS sequence"/>
</dbReference>
<dbReference type="PANTHER" id="PTHR42959">
    <property type="entry name" value="CARBAMOYLTRANSFERASE"/>
    <property type="match status" value="1"/>
</dbReference>
<comment type="similarity">
    <text evidence="3">Belongs to the carbamoyltransferase HypF family.</text>
</comment>
<evidence type="ECO:0000313" key="16">
    <source>
        <dbReference type="Proteomes" id="UP000780768"/>
    </source>
</evidence>
<dbReference type="InterPro" id="IPR041440">
    <property type="entry name" value="HypF_C"/>
</dbReference>
<evidence type="ECO:0000256" key="5">
    <source>
        <dbReference type="ARBA" id="ARBA00015991"/>
    </source>
</evidence>
<dbReference type="Gene3D" id="3.90.870.50">
    <property type="match status" value="1"/>
</dbReference>
<dbReference type="Gene3D" id="3.30.110.120">
    <property type="match status" value="1"/>
</dbReference>
<sequence length="545" mass="61067">MGSTVSKIKRCKIRVTGIVQGVGFRPFIYRLAKENNLTGYVLNDSEGVLIEAQGEKLDEFIRNIRLLAPPASFVSGIATVDLPFKNEETDFVIKPSPQAVERETLISPDLAICADCRREIKDKNDRRYNYAFTNCTNCGPRFSIVRDVPYDRQNTTMQDFIMCGKCRTEYDSPLDRRFHAQPNACADCGPQYRLFGETEIICDDVIAKAHDLIKQGAIVAVKGIGGYHLACDAFNAEAVATLRRRKIREDKPFAVMAANMEAIKKLCSVSSREEKLLTSAVAPIVLLHKSEEYNLAQEVAPHNAYLGVMLAYAPVHCLLLHDDDVFVMTSANLSDEPIVYRDEDVFSHLREIADYKLVHNRIINTRVDDSVVRVFRDRQMIIRRSRGFAPAPVNLGRLKSGISVLACGSELKNTFCLTKHGRAFLSQHIGDLENMAVNDAYRESVQLFKRLFDIKPDLIACDMHPEYFSTKYAKEQNLPLVEVQHHHAHIASVLAEHNLAEKVIGVALDGTGYGADGHIWGGEFMVADLTGYKRVGHFAYMPLPG</sequence>
<comment type="caution">
    <text evidence="15">The sequence shown here is derived from an EMBL/GenBank/DDBJ whole genome shotgun (WGS) entry which is preliminary data.</text>
</comment>
<feature type="domain" description="Acylphosphatase-like" evidence="13">
    <location>
        <begin position="10"/>
        <end position="95"/>
    </location>
</feature>
<gene>
    <name evidence="15" type="primary">hypF</name>
    <name evidence="15" type="ORF">K8V65_06880</name>
</gene>
<dbReference type="Pfam" id="PF01300">
    <property type="entry name" value="Sua5_yciO_yrdC"/>
    <property type="match status" value="1"/>
</dbReference>
<dbReference type="InterPro" id="IPR001792">
    <property type="entry name" value="Acylphosphatase-like_dom"/>
</dbReference>
<name>A0A921L7X3_9FIRM</name>
<protein>
    <recommendedName>
        <fullName evidence="5 12">acylphosphatase</fullName>
        <ecNumber evidence="4 12">3.6.1.7</ecNumber>
    </recommendedName>
</protein>
<dbReference type="InterPro" id="IPR051060">
    <property type="entry name" value="Carbamoyltrans_HypF-like"/>
</dbReference>
<dbReference type="PROSITE" id="PS51163">
    <property type="entry name" value="YRDC"/>
    <property type="match status" value="1"/>
</dbReference>
<evidence type="ECO:0000256" key="10">
    <source>
        <dbReference type="ARBA" id="ARBA00047645"/>
    </source>
</evidence>
<evidence type="ECO:0000256" key="9">
    <source>
        <dbReference type="ARBA" id="ARBA00022833"/>
    </source>
</evidence>
<dbReference type="InterPro" id="IPR017968">
    <property type="entry name" value="Acylphosphatase_CS"/>
</dbReference>
<dbReference type="SUPFAM" id="SSF54975">
    <property type="entry name" value="Acylphosphatase/BLUF domain-like"/>
    <property type="match status" value="1"/>
</dbReference>
<dbReference type="InterPro" id="IPR017945">
    <property type="entry name" value="DHBP_synth_RibB-like_a/b_dom"/>
</dbReference>
<dbReference type="Pfam" id="PF17788">
    <property type="entry name" value="HypF_C"/>
    <property type="match status" value="1"/>
</dbReference>
<keyword evidence="8" id="KW-0863">Zinc-finger</keyword>
<dbReference type="Gene3D" id="3.30.420.360">
    <property type="match status" value="1"/>
</dbReference>
<comment type="catalytic activity">
    <reaction evidence="11">
        <text>C-terminal L-cysteinyl-[HypE protein] + carbamoyl phosphate + ATP + H2O = C-terminal S-carboxamide-L-cysteinyl-[HypE protein] + AMP + phosphate + diphosphate + H(+)</text>
        <dbReference type="Rhea" id="RHEA:55636"/>
        <dbReference type="Rhea" id="RHEA-COMP:14247"/>
        <dbReference type="Rhea" id="RHEA-COMP:14392"/>
        <dbReference type="ChEBI" id="CHEBI:15377"/>
        <dbReference type="ChEBI" id="CHEBI:15378"/>
        <dbReference type="ChEBI" id="CHEBI:30616"/>
        <dbReference type="ChEBI" id="CHEBI:33019"/>
        <dbReference type="ChEBI" id="CHEBI:43474"/>
        <dbReference type="ChEBI" id="CHEBI:58228"/>
        <dbReference type="ChEBI" id="CHEBI:76913"/>
        <dbReference type="ChEBI" id="CHEBI:139126"/>
        <dbReference type="ChEBI" id="CHEBI:456215"/>
    </reaction>
</comment>
<evidence type="ECO:0000256" key="2">
    <source>
        <dbReference type="ARBA" id="ARBA00005614"/>
    </source>
</evidence>
<dbReference type="EC" id="3.6.1.7" evidence="4 12"/>
<evidence type="ECO:0000256" key="3">
    <source>
        <dbReference type="ARBA" id="ARBA00008097"/>
    </source>
</evidence>
<evidence type="ECO:0000256" key="12">
    <source>
        <dbReference type="PROSITE-ProRule" id="PRU00520"/>
    </source>
</evidence>
<feature type="non-terminal residue" evidence="15">
    <location>
        <position position="545"/>
    </location>
</feature>
<comment type="pathway">
    <text evidence="1">Protein modification; [NiFe] hydrogenase maturation.</text>
</comment>
<evidence type="ECO:0000256" key="7">
    <source>
        <dbReference type="ARBA" id="ARBA00022723"/>
    </source>
</evidence>
<dbReference type="PROSITE" id="PS51160">
    <property type="entry name" value="ACYLPHOSPHATASE_3"/>
    <property type="match status" value="1"/>
</dbReference>
<feature type="domain" description="YrdC-like" evidence="14">
    <location>
        <begin position="203"/>
        <end position="387"/>
    </location>
</feature>
<keyword evidence="7" id="KW-0479">Metal-binding</keyword>
<evidence type="ECO:0000256" key="11">
    <source>
        <dbReference type="ARBA" id="ARBA00048220"/>
    </source>
</evidence>
<evidence type="ECO:0000256" key="1">
    <source>
        <dbReference type="ARBA" id="ARBA00004711"/>
    </source>
</evidence>
<accession>A0A921L7X3</accession>
<reference evidence="15" key="1">
    <citation type="journal article" date="2021" name="PeerJ">
        <title>Extensive microbial diversity within the chicken gut microbiome revealed by metagenomics and culture.</title>
        <authorList>
            <person name="Gilroy R."/>
            <person name="Ravi A."/>
            <person name="Getino M."/>
            <person name="Pursley I."/>
            <person name="Horton D.L."/>
            <person name="Alikhan N.F."/>
            <person name="Baker D."/>
            <person name="Gharbi K."/>
            <person name="Hall N."/>
            <person name="Watson M."/>
            <person name="Adriaenssens E.M."/>
            <person name="Foster-Nyarko E."/>
            <person name="Jarju S."/>
            <person name="Secka A."/>
            <person name="Antonio M."/>
            <person name="Oren A."/>
            <person name="Chaudhuri R.R."/>
            <person name="La Ragione R."/>
            <person name="Hildebrand F."/>
            <person name="Pallen M.J."/>
        </authorList>
    </citation>
    <scope>NUCLEOTIDE SEQUENCE</scope>
    <source>
        <strain evidence="15">7318</strain>
    </source>
</reference>
<dbReference type="InterPro" id="IPR055128">
    <property type="entry name" value="HypF_C_2"/>
</dbReference>
<keyword evidence="9" id="KW-0862">Zinc</keyword>
<evidence type="ECO:0000259" key="14">
    <source>
        <dbReference type="PROSITE" id="PS51163"/>
    </source>
</evidence>
<dbReference type="SUPFAM" id="SSF55821">
    <property type="entry name" value="YrdC/RibB"/>
    <property type="match status" value="1"/>
</dbReference>
<dbReference type="GO" id="GO:0016743">
    <property type="term" value="F:carboxyl- or carbamoyltransferase activity"/>
    <property type="evidence" value="ECO:0007669"/>
    <property type="project" value="InterPro"/>
</dbReference>
<dbReference type="GO" id="GO:0051604">
    <property type="term" value="P:protein maturation"/>
    <property type="evidence" value="ECO:0007669"/>
    <property type="project" value="TreeGrafter"/>
</dbReference>
<proteinExistence type="inferred from homology"/>
<feature type="active site" evidence="12">
    <location>
        <position position="25"/>
    </location>
</feature>
<comment type="similarity">
    <text evidence="2">Belongs to the acylphosphatase family.</text>
</comment>
<dbReference type="NCBIfam" id="TIGR00143">
    <property type="entry name" value="hypF"/>
    <property type="match status" value="1"/>
</dbReference>
<dbReference type="InterPro" id="IPR036046">
    <property type="entry name" value="Acylphosphatase-like_dom_sf"/>
</dbReference>
<dbReference type="InterPro" id="IPR004421">
    <property type="entry name" value="Carbamoyltransferase_HypF"/>
</dbReference>
<feature type="active site" evidence="12">
    <location>
        <position position="43"/>
    </location>
</feature>
<dbReference type="EMBL" id="DYVR01000185">
    <property type="protein sequence ID" value="HJF85365.1"/>
    <property type="molecule type" value="Genomic_DNA"/>
</dbReference>
<evidence type="ECO:0000313" key="15">
    <source>
        <dbReference type="EMBL" id="HJF85365.1"/>
    </source>
</evidence>